<gene>
    <name evidence="2" type="ORF">C0169_03575</name>
</gene>
<dbReference type="AlphaFoldDB" id="A0A2N7QEY0"/>
<proteinExistence type="predicted"/>
<accession>A0A2N7QEY0</accession>
<feature type="non-terminal residue" evidence="2">
    <location>
        <position position="1"/>
    </location>
</feature>
<evidence type="ECO:0000256" key="1">
    <source>
        <dbReference type="SAM" id="MobiDB-lite"/>
    </source>
</evidence>
<protein>
    <submittedName>
        <fullName evidence="2">Uncharacterized protein</fullName>
    </submittedName>
</protein>
<dbReference type="EMBL" id="PNJD01000216">
    <property type="protein sequence ID" value="PMP97254.1"/>
    <property type="molecule type" value="Genomic_DNA"/>
</dbReference>
<name>A0A2N7QEY0_9BACT</name>
<evidence type="ECO:0000313" key="3">
    <source>
        <dbReference type="Proteomes" id="UP000235619"/>
    </source>
</evidence>
<sequence>PDEIRKLRELLQSLTPHQPKKKKRGRPKGDFRINFCLSMPYKLYIQLKNYLETYGEKGETMASIIIAGTEKELKERIARKLTKLALDTHLNESIQK</sequence>
<dbReference type="Proteomes" id="UP000235619">
    <property type="component" value="Unassembled WGS sequence"/>
</dbReference>
<comment type="caution">
    <text evidence="2">The sequence shown here is derived from an EMBL/GenBank/DDBJ whole genome shotgun (WGS) entry which is preliminary data.</text>
</comment>
<feature type="region of interest" description="Disordered" evidence="1">
    <location>
        <begin position="1"/>
        <end position="29"/>
    </location>
</feature>
<organism evidence="2 3">
    <name type="scientific">Thermodesulfobacterium geofontis</name>
    <dbReference type="NCBI Taxonomy" id="1295609"/>
    <lineage>
        <taxon>Bacteria</taxon>
        <taxon>Pseudomonadati</taxon>
        <taxon>Thermodesulfobacteriota</taxon>
        <taxon>Thermodesulfobacteria</taxon>
        <taxon>Thermodesulfobacteriales</taxon>
        <taxon>Thermodesulfobacteriaceae</taxon>
        <taxon>Thermodesulfobacterium</taxon>
    </lineage>
</organism>
<evidence type="ECO:0000313" key="2">
    <source>
        <dbReference type="EMBL" id="PMP97254.1"/>
    </source>
</evidence>
<reference evidence="2 3" key="1">
    <citation type="submission" date="2018-01" db="EMBL/GenBank/DDBJ databases">
        <title>Metagenomic assembled genomes from two thermal pools in the Uzon Caldera, Kamchatka, Russia.</title>
        <authorList>
            <person name="Wilkins L."/>
            <person name="Ettinger C."/>
        </authorList>
    </citation>
    <scope>NUCLEOTIDE SEQUENCE [LARGE SCALE GENOMIC DNA]</scope>
    <source>
        <strain evidence="2">ARK-04</strain>
    </source>
</reference>